<dbReference type="Proteomes" id="UP000017831">
    <property type="component" value="Unassembled WGS sequence"/>
</dbReference>
<dbReference type="eggNOG" id="COG1621">
    <property type="taxonomic scope" value="Bacteria"/>
</dbReference>
<dbReference type="OrthoDB" id="1078890at2"/>
<dbReference type="EMBL" id="AQHY01000039">
    <property type="protein sequence ID" value="EOA52640.1"/>
    <property type="molecule type" value="Genomic_DNA"/>
</dbReference>
<evidence type="ECO:0000313" key="5">
    <source>
        <dbReference type="Proteomes" id="UP000017831"/>
    </source>
</evidence>
<name>U6R8F2_9BACT</name>
<accession>U6R8F2</accession>
<dbReference type="HOGENOM" id="CLU_042770_1_0_10"/>
<dbReference type="AlphaFoldDB" id="U6R8F2"/>
<dbReference type="STRING" id="1121098.HMPREF1534_03291"/>
<dbReference type="GeneID" id="60060855"/>
<dbReference type="Pfam" id="PF19755">
    <property type="entry name" value="DUF6242"/>
    <property type="match status" value="1"/>
</dbReference>
<dbReference type="InterPro" id="IPR058667">
    <property type="entry name" value="DUF6242_C"/>
</dbReference>
<protein>
    <recommendedName>
        <fullName evidence="6">Sortilin N-terminal domain-containing protein</fullName>
    </recommendedName>
</protein>
<feature type="domain" description="DUF6242" evidence="2">
    <location>
        <begin position="46"/>
        <end position="149"/>
    </location>
</feature>
<feature type="signal peptide" evidence="1">
    <location>
        <begin position="1"/>
        <end position="24"/>
    </location>
</feature>
<dbReference type="Pfam" id="PF25852">
    <property type="entry name" value="DUF6242_C"/>
    <property type="match status" value="1"/>
</dbReference>
<keyword evidence="5" id="KW-1185">Reference proteome</keyword>
<proteinExistence type="predicted"/>
<sequence>MKIKFLTVITGLLMAAFMITSCLNDDDNEVTLSSESSITAFSIKDNIETKYTAKVNGKDTTLTATVKGSDYPFIIDQVERRIYNADSLPVGTNVSKVVVEITADTPYILIVADKDSLWTSTDSLNFENPVKFKVMAQSMEYGAVYTAEINVHKQEPDSLVWSNLSSDFNGSAIQAQKAVYFNDKIYVFARQDEGKVAVTTTSITDGHSWSALQPLSLEKADYSTAMTWGDHLYIIAENQLYQSENGTDWSKIESAPKLKMLVSNIYSQNNPEENNKLIAINTDNVFVESHNGTEWTEQESVPYGFPETSLSFVSYPLNTNSSIDRMLVLGENPIATDTTSVVWAQLSTENTWGNYPPEKDNLDFCPKLENIAMIHYNNQLYAFGGPGKKNGSNLAPFSAFYESVNNGITWQQVKRYVFFPEEFSNLYKQADGNYSYVIDKNNYLWIMWSKSGQVWRGRINKLGFKKSI</sequence>
<reference evidence="4 5" key="1">
    <citation type="submission" date="2013-04" db="EMBL/GenBank/DDBJ databases">
        <title>The Genome Sequence of Bacteroides massiliensis DSM 17679.</title>
        <authorList>
            <consortium name="The Broad Institute Genomics Platform"/>
            <person name="Earl A."/>
            <person name="Ward D."/>
            <person name="Feldgarden M."/>
            <person name="Gevers D."/>
            <person name="Martens E."/>
            <person name="Fenner L."/>
            <person name="Roux V."/>
            <person name="Mallet M.N."/>
            <person name="Raoult D."/>
            <person name="Walker B."/>
            <person name="Young S."/>
            <person name="Zeng Q."/>
            <person name="Gargeya S."/>
            <person name="Fitzgerald M."/>
            <person name="Haas B."/>
            <person name="Abouelleil A."/>
            <person name="Allen A.W."/>
            <person name="Alvarado L."/>
            <person name="Arachchi H.M."/>
            <person name="Berlin A.M."/>
            <person name="Chapman S.B."/>
            <person name="Gainer-Dewar J."/>
            <person name="Goldberg J."/>
            <person name="Griggs A."/>
            <person name="Gujja S."/>
            <person name="Hansen M."/>
            <person name="Howarth C."/>
            <person name="Imamovic A."/>
            <person name="Ireland A."/>
            <person name="Larimer J."/>
            <person name="McCowan C."/>
            <person name="Murphy C."/>
            <person name="Pearson M."/>
            <person name="Poon T.W."/>
            <person name="Priest M."/>
            <person name="Roberts A."/>
            <person name="Saif S."/>
            <person name="Shea T."/>
            <person name="Sisk P."/>
            <person name="Sykes S."/>
            <person name="Wortman J."/>
            <person name="Nusbaum C."/>
            <person name="Birren B."/>
        </authorList>
    </citation>
    <scope>NUCLEOTIDE SEQUENCE [LARGE SCALE GENOMIC DNA]</scope>
    <source>
        <strain evidence="5">B84634 / Timone 84634 / DSM 17679 / JCM 13223</strain>
    </source>
</reference>
<dbReference type="RefSeq" id="WP_005943778.1">
    <property type="nucleotide sequence ID" value="NZ_KB890331.1"/>
</dbReference>
<dbReference type="InterPro" id="IPR046209">
    <property type="entry name" value="DUF6242_N"/>
</dbReference>
<comment type="caution">
    <text evidence="4">The sequence shown here is derived from an EMBL/GenBank/DDBJ whole genome shotgun (WGS) entry which is preliminary data.</text>
</comment>
<feature type="domain" description="DUF6242" evidence="3">
    <location>
        <begin position="155"/>
        <end position="466"/>
    </location>
</feature>
<evidence type="ECO:0000259" key="2">
    <source>
        <dbReference type="Pfam" id="PF19755"/>
    </source>
</evidence>
<organism evidence="4 5">
    <name type="scientific">Phocaeicola massiliensis B84634 = Timone 84634 = DSM 17679 = JCM 13223</name>
    <dbReference type="NCBI Taxonomy" id="1121098"/>
    <lineage>
        <taxon>Bacteria</taxon>
        <taxon>Pseudomonadati</taxon>
        <taxon>Bacteroidota</taxon>
        <taxon>Bacteroidia</taxon>
        <taxon>Bacteroidales</taxon>
        <taxon>Bacteroidaceae</taxon>
        <taxon>Phocaeicola</taxon>
    </lineage>
</organism>
<dbReference type="PROSITE" id="PS51257">
    <property type="entry name" value="PROKAR_LIPOPROTEIN"/>
    <property type="match status" value="1"/>
</dbReference>
<evidence type="ECO:0000256" key="1">
    <source>
        <dbReference type="SAM" id="SignalP"/>
    </source>
</evidence>
<dbReference type="InterPro" id="IPR015915">
    <property type="entry name" value="Kelch-typ_b-propeller"/>
</dbReference>
<dbReference type="SUPFAM" id="SSF89372">
    <property type="entry name" value="Fucose-specific lectin"/>
    <property type="match status" value="1"/>
</dbReference>
<evidence type="ECO:0008006" key="6">
    <source>
        <dbReference type="Google" id="ProtNLM"/>
    </source>
</evidence>
<evidence type="ECO:0000313" key="4">
    <source>
        <dbReference type="EMBL" id="EOA52640.1"/>
    </source>
</evidence>
<gene>
    <name evidence="4" type="ORF">HMPREF1534_03291</name>
</gene>
<dbReference type="PATRIC" id="fig|1121098.3.peg.3335"/>
<dbReference type="Gene3D" id="2.120.10.80">
    <property type="entry name" value="Kelch-type beta propeller"/>
    <property type="match status" value="1"/>
</dbReference>
<keyword evidence="1" id="KW-0732">Signal</keyword>
<evidence type="ECO:0000259" key="3">
    <source>
        <dbReference type="Pfam" id="PF25852"/>
    </source>
</evidence>
<feature type="chain" id="PRO_5004679130" description="Sortilin N-terminal domain-containing protein" evidence="1">
    <location>
        <begin position="25"/>
        <end position="468"/>
    </location>
</feature>